<dbReference type="GO" id="GO:0005375">
    <property type="term" value="F:copper ion transmembrane transporter activity"/>
    <property type="evidence" value="ECO:0007669"/>
    <property type="project" value="UniProtKB-UniRule"/>
</dbReference>
<keyword evidence="6" id="KW-0406">Ion transport</keyword>
<protein>
    <recommendedName>
        <fullName evidence="6">Copper transport protein</fullName>
    </recommendedName>
</protein>
<evidence type="ECO:0000256" key="1">
    <source>
        <dbReference type="ARBA" id="ARBA00006921"/>
    </source>
</evidence>
<feature type="transmembrane region" description="Helical" evidence="6">
    <location>
        <begin position="78"/>
        <end position="100"/>
    </location>
</feature>
<dbReference type="Proteomes" id="UP000436088">
    <property type="component" value="Unassembled WGS sequence"/>
</dbReference>
<dbReference type="PANTHER" id="PTHR12483:SF80">
    <property type="entry name" value="COPPER TRANSPORT PROTEIN"/>
    <property type="match status" value="1"/>
</dbReference>
<name>A0A6A2ZQA9_HIBSY</name>
<dbReference type="PANTHER" id="PTHR12483">
    <property type="entry name" value="SOLUTE CARRIER FAMILY 31 COPPER TRANSPORTERS"/>
    <property type="match status" value="1"/>
</dbReference>
<comment type="subcellular location">
    <subcellularLocation>
        <location evidence="6">Membrane</location>
        <topology evidence="6">Multi-pass membrane protein</topology>
    </subcellularLocation>
</comment>
<evidence type="ECO:0000313" key="8">
    <source>
        <dbReference type="Proteomes" id="UP000436088"/>
    </source>
</evidence>
<feature type="transmembrane region" description="Helical" evidence="6">
    <location>
        <begin position="21"/>
        <end position="40"/>
    </location>
</feature>
<evidence type="ECO:0000256" key="6">
    <source>
        <dbReference type="RuleBase" id="RU367022"/>
    </source>
</evidence>
<keyword evidence="3 6" id="KW-0187">Copper transport</keyword>
<dbReference type="InterPro" id="IPR007274">
    <property type="entry name" value="Cop_transporter"/>
</dbReference>
<evidence type="ECO:0000256" key="4">
    <source>
        <dbReference type="ARBA" id="ARBA00022989"/>
    </source>
</evidence>
<feature type="transmembrane region" description="Helical" evidence="6">
    <location>
        <begin position="46"/>
        <end position="66"/>
    </location>
</feature>
<comment type="caution">
    <text evidence="6">Lacks conserved residue(s) required for the propagation of feature annotation.</text>
</comment>
<proteinExistence type="inferred from homology"/>
<evidence type="ECO:0000313" key="7">
    <source>
        <dbReference type="EMBL" id="KAE8693075.1"/>
    </source>
</evidence>
<dbReference type="Pfam" id="PF04145">
    <property type="entry name" value="Ctr"/>
    <property type="match status" value="1"/>
</dbReference>
<feature type="transmembrane region" description="Helical" evidence="6">
    <location>
        <begin position="106"/>
        <end position="125"/>
    </location>
</feature>
<comment type="similarity">
    <text evidence="1 6">Belongs to the copper transporter (Ctr) (TC 1.A.56) family. SLC31A subfamily.</text>
</comment>
<comment type="caution">
    <text evidence="7">The sequence shown here is derived from an EMBL/GenBank/DDBJ whole genome shotgun (WGS) entry which is preliminary data.</text>
</comment>
<evidence type="ECO:0000256" key="5">
    <source>
        <dbReference type="ARBA" id="ARBA00023136"/>
    </source>
</evidence>
<keyword evidence="4 6" id="KW-1133">Transmembrane helix</keyword>
<keyword evidence="8" id="KW-1185">Reference proteome</keyword>
<evidence type="ECO:0000256" key="2">
    <source>
        <dbReference type="ARBA" id="ARBA00022692"/>
    </source>
</evidence>
<sequence length="150" mass="16698">MASTSQSTNGTFGMHHHRMMMMHMTFFWGNIAEILFSLCLGRHGVGMYTLALIFMFMLAFLIEWLSHCQRIKPGTSNNILAGVVQTLLHAIRVGLAYLVMLSILSFNGGAFLMAVACHTLGFLLFGSRIFKKNTETLFDVNTSDPPPMSC</sequence>
<evidence type="ECO:0000256" key="3">
    <source>
        <dbReference type="ARBA" id="ARBA00022796"/>
    </source>
</evidence>
<accession>A0A6A2ZQA9</accession>
<dbReference type="AlphaFoldDB" id="A0A6A2ZQA9"/>
<gene>
    <name evidence="7" type="ORF">F3Y22_tig00110819pilonHSYRG00284</name>
</gene>
<keyword evidence="5 6" id="KW-0472">Membrane</keyword>
<reference evidence="7" key="1">
    <citation type="submission" date="2019-09" db="EMBL/GenBank/DDBJ databases">
        <title>Draft genome information of white flower Hibiscus syriacus.</title>
        <authorList>
            <person name="Kim Y.-M."/>
        </authorList>
    </citation>
    <scope>NUCLEOTIDE SEQUENCE [LARGE SCALE GENOMIC DNA]</scope>
    <source>
        <strain evidence="7">YM2019G1</strain>
    </source>
</reference>
<keyword evidence="6" id="KW-0813">Transport</keyword>
<keyword evidence="6" id="KW-0186">Copper</keyword>
<organism evidence="7 8">
    <name type="scientific">Hibiscus syriacus</name>
    <name type="common">Rose of Sharon</name>
    <dbReference type="NCBI Taxonomy" id="106335"/>
    <lineage>
        <taxon>Eukaryota</taxon>
        <taxon>Viridiplantae</taxon>
        <taxon>Streptophyta</taxon>
        <taxon>Embryophyta</taxon>
        <taxon>Tracheophyta</taxon>
        <taxon>Spermatophyta</taxon>
        <taxon>Magnoliopsida</taxon>
        <taxon>eudicotyledons</taxon>
        <taxon>Gunneridae</taxon>
        <taxon>Pentapetalae</taxon>
        <taxon>rosids</taxon>
        <taxon>malvids</taxon>
        <taxon>Malvales</taxon>
        <taxon>Malvaceae</taxon>
        <taxon>Malvoideae</taxon>
        <taxon>Hibiscus</taxon>
    </lineage>
</organism>
<dbReference type="EMBL" id="VEPZ02001124">
    <property type="protein sequence ID" value="KAE8693075.1"/>
    <property type="molecule type" value="Genomic_DNA"/>
</dbReference>
<keyword evidence="2 6" id="KW-0812">Transmembrane</keyword>
<dbReference type="GO" id="GO:0005886">
    <property type="term" value="C:plasma membrane"/>
    <property type="evidence" value="ECO:0007669"/>
    <property type="project" value="TreeGrafter"/>
</dbReference>